<dbReference type="EMBL" id="NESQ01000125">
    <property type="protein sequence ID" value="PUU78287.1"/>
    <property type="molecule type" value="Genomic_DNA"/>
</dbReference>
<evidence type="ECO:0000313" key="3">
    <source>
        <dbReference type="Proteomes" id="UP000244722"/>
    </source>
</evidence>
<reference evidence="2 3" key="1">
    <citation type="submission" date="2017-04" db="EMBL/GenBank/DDBJ databases">
        <title>Draft genome sequence of Tuber borchii Vittad., a whitish edible truffle.</title>
        <authorList>
            <consortium name="DOE Joint Genome Institute"/>
            <person name="Murat C."/>
            <person name="Kuo A."/>
            <person name="Barry K.W."/>
            <person name="Clum A."/>
            <person name="Dockter R.B."/>
            <person name="Fauchery L."/>
            <person name="Iotti M."/>
            <person name="Kohler A."/>
            <person name="Labutti K."/>
            <person name="Lindquist E.A."/>
            <person name="Lipzen A."/>
            <person name="Ohm R.A."/>
            <person name="Wang M."/>
            <person name="Grigoriev I.V."/>
            <person name="Zambonelli A."/>
            <person name="Martin F.M."/>
        </authorList>
    </citation>
    <scope>NUCLEOTIDE SEQUENCE [LARGE SCALE GENOMIC DNA]</scope>
    <source>
        <strain evidence="2 3">Tbo3840</strain>
    </source>
</reference>
<dbReference type="AlphaFoldDB" id="A0A2T6ZS41"/>
<comment type="caution">
    <text evidence="2">The sequence shown here is derived from an EMBL/GenBank/DDBJ whole genome shotgun (WGS) entry which is preliminary data.</text>
</comment>
<protein>
    <submittedName>
        <fullName evidence="2">Uncharacterized protein</fullName>
    </submittedName>
</protein>
<dbReference type="OrthoDB" id="10541958at2759"/>
<dbReference type="Proteomes" id="UP000244722">
    <property type="component" value="Unassembled WGS sequence"/>
</dbReference>
<feature type="region of interest" description="Disordered" evidence="1">
    <location>
        <begin position="41"/>
        <end position="74"/>
    </location>
</feature>
<keyword evidence="3" id="KW-1185">Reference proteome</keyword>
<name>A0A2T6ZS41_TUBBO</name>
<accession>A0A2T6ZS41</accession>
<gene>
    <name evidence="2" type="ORF">B9Z19DRAFT_88910</name>
</gene>
<evidence type="ECO:0000313" key="2">
    <source>
        <dbReference type="EMBL" id="PUU78287.1"/>
    </source>
</evidence>
<evidence type="ECO:0000256" key="1">
    <source>
        <dbReference type="SAM" id="MobiDB-lite"/>
    </source>
</evidence>
<sequence length="74" mass="8114">MIFAALRSLTQTLLSCGFLSSAVLGVYSLRSKRSGIVEIKSQKHGRSIGSSTQNPPIKTPEARSPFPDFSYQRL</sequence>
<organism evidence="2 3">
    <name type="scientific">Tuber borchii</name>
    <name type="common">White truffle</name>
    <dbReference type="NCBI Taxonomy" id="42251"/>
    <lineage>
        <taxon>Eukaryota</taxon>
        <taxon>Fungi</taxon>
        <taxon>Dikarya</taxon>
        <taxon>Ascomycota</taxon>
        <taxon>Pezizomycotina</taxon>
        <taxon>Pezizomycetes</taxon>
        <taxon>Pezizales</taxon>
        <taxon>Tuberaceae</taxon>
        <taxon>Tuber</taxon>
    </lineage>
</organism>
<proteinExistence type="predicted"/>